<evidence type="ECO:0000256" key="1">
    <source>
        <dbReference type="SAM" id="MobiDB-lite"/>
    </source>
</evidence>
<dbReference type="Proteomes" id="UP000646548">
    <property type="component" value="Unassembled WGS sequence"/>
</dbReference>
<gene>
    <name evidence="2" type="ORF">FQA47_001123</name>
</gene>
<accession>A0A834C447</accession>
<dbReference type="AlphaFoldDB" id="A0A834C447"/>
<feature type="compositionally biased region" description="Low complexity" evidence="1">
    <location>
        <begin position="26"/>
        <end position="40"/>
    </location>
</feature>
<sequence>MEAGEGPSLRGLEPGTDGAVLAVVQPSPSSSTATPSLATRQNRRRPSSENPPSRARLCAFWIEGVKAVCDALALGRSSVFGVCSAPLDLVTVTRLSWLHQGQAEQQASAIIGALFGYA</sequence>
<name>A0A834C447_ORYME</name>
<proteinExistence type="predicted"/>
<evidence type="ECO:0000313" key="3">
    <source>
        <dbReference type="Proteomes" id="UP000646548"/>
    </source>
</evidence>
<evidence type="ECO:0000313" key="2">
    <source>
        <dbReference type="EMBL" id="KAF6720939.1"/>
    </source>
</evidence>
<protein>
    <submittedName>
        <fullName evidence="2">Uncharacterized protein</fullName>
    </submittedName>
</protein>
<comment type="caution">
    <text evidence="2">The sequence shown here is derived from an EMBL/GenBank/DDBJ whole genome shotgun (WGS) entry which is preliminary data.</text>
</comment>
<organism evidence="2 3">
    <name type="scientific">Oryzias melastigma</name>
    <name type="common">Marine medaka</name>
    <dbReference type="NCBI Taxonomy" id="30732"/>
    <lineage>
        <taxon>Eukaryota</taxon>
        <taxon>Metazoa</taxon>
        <taxon>Chordata</taxon>
        <taxon>Craniata</taxon>
        <taxon>Vertebrata</taxon>
        <taxon>Euteleostomi</taxon>
        <taxon>Actinopterygii</taxon>
        <taxon>Neopterygii</taxon>
        <taxon>Teleostei</taxon>
        <taxon>Neoteleostei</taxon>
        <taxon>Acanthomorphata</taxon>
        <taxon>Ovalentaria</taxon>
        <taxon>Atherinomorphae</taxon>
        <taxon>Beloniformes</taxon>
        <taxon>Adrianichthyidae</taxon>
        <taxon>Oryziinae</taxon>
        <taxon>Oryzias</taxon>
    </lineage>
</organism>
<reference evidence="2" key="1">
    <citation type="journal article" name="BMC Genomics">
        <title>Long-read sequencing and de novo genome assembly of marine medaka (Oryzias melastigma).</title>
        <authorList>
            <person name="Liang P."/>
            <person name="Saqib H.S.A."/>
            <person name="Ni X."/>
            <person name="Shen Y."/>
        </authorList>
    </citation>
    <scope>NUCLEOTIDE SEQUENCE</scope>
    <source>
        <strain evidence="2">Bigg-433</strain>
    </source>
</reference>
<feature type="region of interest" description="Disordered" evidence="1">
    <location>
        <begin position="1"/>
        <end position="53"/>
    </location>
</feature>
<dbReference type="EMBL" id="WKFB01000510">
    <property type="protein sequence ID" value="KAF6720939.1"/>
    <property type="molecule type" value="Genomic_DNA"/>
</dbReference>